<evidence type="ECO:0000313" key="3">
    <source>
        <dbReference type="Proteomes" id="UP000267027"/>
    </source>
</evidence>
<dbReference type="OrthoDB" id="5872155at2759"/>
<evidence type="ECO:0000256" key="1">
    <source>
        <dbReference type="SAM" id="MobiDB-lite"/>
    </source>
</evidence>
<dbReference type="AlphaFoldDB" id="A0A158PKB7"/>
<accession>A0A158PKB7</accession>
<feature type="compositionally biased region" description="Basic and acidic residues" evidence="1">
    <location>
        <begin position="302"/>
        <end position="314"/>
    </location>
</feature>
<feature type="region of interest" description="Disordered" evidence="1">
    <location>
        <begin position="430"/>
        <end position="461"/>
    </location>
</feature>
<feature type="region of interest" description="Disordered" evidence="1">
    <location>
        <begin position="644"/>
        <end position="672"/>
    </location>
</feature>
<reference evidence="2 3" key="2">
    <citation type="submission" date="2018-11" db="EMBL/GenBank/DDBJ databases">
        <authorList>
            <consortium name="Pathogen Informatics"/>
        </authorList>
    </citation>
    <scope>NUCLEOTIDE SEQUENCE [LARGE SCALE GENOMIC DNA]</scope>
    <source>
        <strain evidence="2 3">Costa Rica</strain>
    </source>
</reference>
<feature type="region of interest" description="Disordered" evidence="1">
    <location>
        <begin position="302"/>
        <end position="321"/>
    </location>
</feature>
<organism evidence="4">
    <name type="scientific">Angiostrongylus costaricensis</name>
    <name type="common">Nematode worm</name>
    <dbReference type="NCBI Taxonomy" id="334426"/>
    <lineage>
        <taxon>Eukaryota</taxon>
        <taxon>Metazoa</taxon>
        <taxon>Ecdysozoa</taxon>
        <taxon>Nematoda</taxon>
        <taxon>Chromadorea</taxon>
        <taxon>Rhabditida</taxon>
        <taxon>Rhabditina</taxon>
        <taxon>Rhabditomorpha</taxon>
        <taxon>Strongyloidea</taxon>
        <taxon>Metastrongylidae</taxon>
        <taxon>Angiostrongylus</taxon>
    </lineage>
</organism>
<feature type="compositionally biased region" description="Acidic residues" evidence="1">
    <location>
        <begin position="651"/>
        <end position="668"/>
    </location>
</feature>
<sequence>MGLTPFQNATCSHAYFLVQPSADPVQDDSSEKFADDKQQADWAIIADIVPGAVRFFTDEMACRIWEGRAGGTTYPSSFISYNGREAIIPPGLQDLSKEEQRQIMTVMEAAAADTVVPRPSRKETDYDGRSVASLLPSTSTAPHQQKPPAYVVDMHSRTLSELAGLPGLEELSPSEREKIIAVMEAARKDAEASHLDSTEPLRKTFFSASLTKEKVGNLPIKNQTKALVVVDKGKAITSTTPVKLVSPQPEQRKDLVVQSKTTTECDIIDGEQRKTSSADAMDSNIVSLPALSSADASWEKRSSKDAALEQKKPTEISYQDTVDDDLPAVDLSHLSQAEREQIRAVMRLAQMDDSDARRRQQSTRGQSPNIGHRISNTTHLSTKPTKPDVRQVEEVRDEGKLLCSVFGGPPLEENTPRKVECYRDEDEIKTLERKSQQFEPVSPTRESGYGTTSTSYDHELGDFATKTDQLYDLLDDTSEVREGAHSRNDSRADDRRDDFDFTYSDVRFAEITSENFDDEKYTVSVCNESGINVDAVEMNDSLYNRESADWSGARMPMWTTVFEGDESEQPSYDDVLQQHSSTDDESVFEDDSSDYVQKENEFDTALRPSSLRVAARSRTTTKSWTTMAIDASMVAPVARPTPEITITTDDERMDNEDEESGSDDDDDYPDKGVRLEYHATSVLTEYKGGRLKRLFWCYRCRARSGLHAYHGHVVAAPIAPTPTYEEVEQEREQQEQFGKEVLQQIQAFGEAADDEFDVQWAKSTLQKAQIRPHYECPFIEDEPCGTEISLPRAERHFPLLIRFRRNFVL</sequence>
<keyword evidence="3" id="KW-1185">Reference proteome</keyword>
<evidence type="ECO:0000313" key="2">
    <source>
        <dbReference type="EMBL" id="VDM61440.1"/>
    </source>
</evidence>
<protein>
    <submittedName>
        <fullName evidence="4">Mitotic interactor and substrate of PLK1</fullName>
    </submittedName>
</protein>
<dbReference type="WBParaSite" id="ACOC_0000985401-mRNA-1">
    <property type="protein sequence ID" value="ACOC_0000985401-mRNA-1"/>
    <property type="gene ID" value="ACOC_0000985401"/>
</dbReference>
<dbReference type="OMA" id="NRESADW"/>
<feature type="compositionally biased region" description="Polar residues" evidence="1">
    <location>
        <begin position="362"/>
        <end position="384"/>
    </location>
</feature>
<proteinExistence type="predicted"/>
<gene>
    <name evidence="2" type="ORF">ACOC_LOCUS9855</name>
</gene>
<feature type="region of interest" description="Disordered" evidence="1">
    <location>
        <begin position="565"/>
        <end position="590"/>
    </location>
</feature>
<reference evidence="4" key="1">
    <citation type="submission" date="2016-04" db="UniProtKB">
        <authorList>
            <consortium name="WormBaseParasite"/>
        </authorList>
    </citation>
    <scope>IDENTIFICATION</scope>
</reference>
<dbReference type="STRING" id="334426.A0A158PKB7"/>
<dbReference type="EMBL" id="UYYA01004365">
    <property type="protein sequence ID" value="VDM61440.1"/>
    <property type="molecule type" value="Genomic_DNA"/>
</dbReference>
<name>A0A158PKB7_ANGCS</name>
<feature type="region of interest" description="Disordered" evidence="1">
    <location>
        <begin position="351"/>
        <end position="388"/>
    </location>
</feature>
<dbReference type="Proteomes" id="UP000267027">
    <property type="component" value="Unassembled WGS sequence"/>
</dbReference>
<evidence type="ECO:0000313" key="4">
    <source>
        <dbReference type="WBParaSite" id="ACOC_0000985401-mRNA-1"/>
    </source>
</evidence>